<dbReference type="EMBL" id="JAFIMR010000047">
    <property type="protein sequence ID" value="KAI1855995.1"/>
    <property type="molecule type" value="Genomic_DNA"/>
</dbReference>
<evidence type="ECO:0000256" key="3">
    <source>
        <dbReference type="ARBA" id="ARBA00023015"/>
    </source>
</evidence>
<feature type="region of interest" description="Disordered" evidence="6">
    <location>
        <begin position="834"/>
        <end position="891"/>
    </location>
</feature>
<evidence type="ECO:0000256" key="5">
    <source>
        <dbReference type="ARBA" id="ARBA00023242"/>
    </source>
</evidence>
<dbReference type="GO" id="GO:0000981">
    <property type="term" value="F:DNA-binding transcription factor activity, RNA polymerase II-specific"/>
    <property type="evidence" value="ECO:0007669"/>
    <property type="project" value="InterPro"/>
</dbReference>
<feature type="compositionally biased region" description="Polar residues" evidence="6">
    <location>
        <begin position="878"/>
        <end position="889"/>
    </location>
</feature>
<dbReference type="PANTHER" id="PTHR47338">
    <property type="entry name" value="ZN(II)2CYS6 TRANSCRIPTION FACTOR (EUROFUNG)-RELATED"/>
    <property type="match status" value="1"/>
</dbReference>
<dbReference type="SUPFAM" id="SSF57701">
    <property type="entry name" value="Zn2/Cys6 DNA-binding domain"/>
    <property type="match status" value="1"/>
</dbReference>
<evidence type="ECO:0000256" key="1">
    <source>
        <dbReference type="ARBA" id="ARBA00004123"/>
    </source>
</evidence>
<evidence type="ECO:0000256" key="6">
    <source>
        <dbReference type="SAM" id="MobiDB-lite"/>
    </source>
</evidence>
<evidence type="ECO:0000313" key="8">
    <source>
        <dbReference type="Proteomes" id="UP000829685"/>
    </source>
</evidence>
<dbReference type="InterPro" id="IPR050815">
    <property type="entry name" value="TF_fung"/>
</dbReference>
<dbReference type="Proteomes" id="UP000829685">
    <property type="component" value="Unassembled WGS sequence"/>
</dbReference>
<comment type="subcellular location">
    <subcellularLocation>
        <location evidence="1">Nucleus</location>
    </subcellularLocation>
</comment>
<feature type="region of interest" description="Disordered" evidence="6">
    <location>
        <begin position="106"/>
        <end position="151"/>
    </location>
</feature>
<feature type="region of interest" description="Disordered" evidence="6">
    <location>
        <begin position="226"/>
        <end position="296"/>
    </location>
</feature>
<gene>
    <name evidence="7" type="ORF">JX265_011892</name>
</gene>
<keyword evidence="5" id="KW-0539">Nucleus</keyword>
<comment type="caution">
    <text evidence="7">The sequence shown here is derived from an EMBL/GenBank/DDBJ whole genome shotgun (WGS) entry which is preliminary data.</text>
</comment>
<feature type="region of interest" description="Disordered" evidence="6">
    <location>
        <begin position="720"/>
        <end position="739"/>
    </location>
</feature>
<organism evidence="7 8">
    <name type="scientific">Neoarthrinium moseri</name>
    <dbReference type="NCBI Taxonomy" id="1658444"/>
    <lineage>
        <taxon>Eukaryota</taxon>
        <taxon>Fungi</taxon>
        <taxon>Dikarya</taxon>
        <taxon>Ascomycota</taxon>
        <taxon>Pezizomycotina</taxon>
        <taxon>Sordariomycetes</taxon>
        <taxon>Xylariomycetidae</taxon>
        <taxon>Amphisphaeriales</taxon>
        <taxon>Apiosporaceae</taxon>
        <taxon>Neoarthrinium</taxon>
    </lineage>
</organism>
<proteinExistence type="predicted"/>
<dbReference type="Gene3D" id="4.10.240.10">
    <property type="entry name" value="Zn(2)-C6 fungal-type DNA-binding domain"/>
    <property type="match status" value="1"/>
</dbReference>
<evidence type="ECO:0000313" key="7">
    <source>
        <dbReference type="EMBL" id="KAI1855995.1"/>
    </source>
</evidence>
<dbReference type="CDD" id="cd12148">
    <property type="entry name" value="fungal_TF_MHR"/>
    <property type="match status" value="1"/>
</dbReference>
<dbReference type="InterPro" id="IPR036864">
    <property type="entry name" value="Zn2-C6_fun-type_DNA-bd_sf"/>
</dbReference>
<keyword evidence="8" id="KW-1185">Reference proteome</keyword>
<dbReference type="AlphaFoldDB" id="A0A9P9WB31"/>
<evidence type="ECO:0008006" key="9">
    <source>
        <dbReference type="Google" id="ProtNLM"/>
    </source>
</evidence>
<feature type="compositionally biased region" description="Basic and acidic residues" evidence="6">
    <location>
        <begin position="277"/>
        <end position="286"/>
    </location>
</feature>
<keyword evidence="3" id="KW-0805">Transcription regulation</keyword>
<dbReference type="GO" id="GO:0005634">
    <property type="term" value="C:nucleus"/>
    <property type="evidence" value="ECO:0007669"/>
    <property type="project" value="UniProtKB-SubCell"/>
</dbReference>
<accession>A0A9P9WB31</accession>
<protein>
    <recommendedName>
        <fullName evidence="9">Zn(2)-C6 fungal-type domain-containing protein</fullName>
    </recommendedName>
</protein>
<dbReference type="GO" id="GO:0008270">
    <property type="term" value="F:zinc ion binding"/>
    <property type="evidence" value="ECO:0007669"/>
    <property type="project" value="InterPro"/>
</dbReference>
<evidence type="ECO:0000256" key="4">
    <source>
        <dbReference type="ARBA" id="ARBA00023163"/>
    </source>
</evidence>
<dbReference type="PANTHER" id="PTHR47338:SF5">
    <property type="entry name" value="ZN(II)2CYS6 TRANSCRIPTION FACTOR (EUROFUNG)"/>
    <property type="match status" value="1"/>
</dbReference>
<feature type="compositionally biased region" description="Low complexity" evidence="6">
    <location>
        <begin position="244"/>
        <end position="266"/>
    </location>
</feature>
<reference evidence="7" key="1">
    <citation type="submission" date="2021-03" db="EMBL/GenBank/DDBJ databases">
        <title>Revisited historic fungal species revealed as producer of novel bioactive compounds through whole genome sequencing and comparative genomics.</title>
        <authorList>
            <person name="Vignolle G.A."/>
            <person name="Hochenegger N."/>
            <person name="Mach R.L."/>
            <person name="Mach-Aigner A.R."/>
            <person name="Javad Rahimi M."/>
            <person name="Salim K.A."/>
            <person name="Chan C.M."/>
            <person name="Lim L.B.L."/>
            <person name="Cai F."/>
            <person name="Druzhinina I.S."/>
            <person name="U'Ren J.M."/>
            <person name="Derntl C."/>
        </authorList>
    </citation>
    <scope>NUCLEOTIDE SEQUENCE</scope>
    <source>
        <strain evidence="7">TUCIM 5799</strain>
    </source>
</reference>
<name>A0A9P9WB31_9PEZI</name>
<keyword evidence="2" id="KW-0479">Metal-binding</keyword>
<feature type="region of interest" description="Disordered" evidence="6">
    <location>
        <begin position="387"/>
        <end position="415"/>
    </location>
</feature>
<keyword evidence="4" id="KW-0804">Transcription</keyword>
<sequence>MAYMLGAVRALALFIPFNEGMSKRGMLLSGRWCHVAERIGRAEDEITGSGQSAILPRRRLGQVASLASSSAEASPSWHPAARGASTKASQTLVAVILVDPVRSRVAASNHDTSAPDPKKPNPAGWAGWGGKRQPTANREGGNTEPSDKELSPLAIGAGHVTSSLPAEIGGTRGQWEAARWVASRALICAIALPSFSAGAVVPPHHRTTHTPKPSRLVSASGGTVAAAMQPAESERPTGETQPVANANANATGSANANGTASATATTEGARPAKRKTPKTEKDEAAEKAGNNQKRRRRVFSCQSCQRLKCRCEYDPGSQACHRCVTLRIECSLKGEILDLPTHTKTVENASSIEERLGRHEKSLAEIKQMVEFVSRQFGLVGDLAKTKTSDAEPATASPESADDEDGPESIADPVDLGIKSAPTAVLREIGEHVTVTQGYRRLEHVKLDLVQLQLLNDQTASELIRLFLRHHRQLLLVYDTTDSPSRDIRELSAFLHSVCCLCAFLYREDLCGTPIHRQVYEQVRITLGQALLSSPLNLEEINAVLVMSDHVDGTEYIDSWLLTGYCVKQAMLSLSFSKVVSNIRRGTATIQDRRAIHLWSTICLHHLHWAATTGRPSVLQTPYINQCNILLSFYQASMQDGMLVAEILLYSVLHQKLARRSYLDANGECEEFKTWKQKWNHLMALSTASMLRIGYYAAYLILGVRALEERGDAMSPRTFLSNPSFGSPSNASQNSESKLKNTTQMLQMHTARYAHSVLETFVEMPPFLMDTIPTYLCLVIGYSALVLAHYDETQSKVSSEVSVGLISRLEEWCTRTPSKLWAIKFATLARQKVESRSGTTRPHHGVRKTAASAEHDRRQHPAWNTSEVPLPAFPASADHNTSPSSISENRTYESEEYVAAPDTFHMATDPIQMGYEISQPVIPSMEDFFGGGFLDFMRQPRS</sequence>
<evidence type="ECO:0000256" key="2">
    <source>
        <dbReference type="ARBA" id="ARBA00022723"/>
    </source>
</evidence>